<dbReference type="InterPro" id="IPR020845">
    <property type="entry name" value="AMP-binding_CS"/>
</dbReference>
<protein>
    <recommendedName>
        <fullName evidence="4">Carrier domain-containing protein</fullName>
    </recommendedName>
</protein>
<evidence type="ECO:0000256" key="3">
    <source>
        <dbReference type="SAM" id="MobiDB-lite"/>
    </source>
</evidence>
<dbReference type="Gene3D" id="3.40.50.12780">
    <property type="entry name" value="N-terminal domain of ligase-like"/>
    <property type="match status" value="1"/>
</dbReference>
<dbReference type="InterPro" id="IPR010071">
    <property type="entry name" value="AA_adenyl_dom"/>
</dbReference>
<organism evidence="5 6">
    <name type="scientific">Streptomyces albiaxialis</name>
    <dbReference type="NCBI Taxonomy" id="329523"/>
    <lineage>
        <taxon>Bacteria</taxon>
        <taxon>Bacillati</taxon>
        <taxon>Actinomycetota</taxon>
        <taxon>Actinomycetes</taxon>
        <taxon>Kitasatosporales</taxon>
        <taxon>Streptomycetaceae</taxon>
        <taxon>Streptomyces</taxon>
    </lineage>
</organism>
<gene>
    <name evidence="5" type="ORF">GCM10009801_37600</name>
</gene>
<keyword evidence="6" id="KW-1185">Reference proteome</keyword>
<dbReference type="RefSeq" id="WP_344529566.1">
    <property type="nucleotide sequence ID" value="NZ_BAAAPE010000009.1"/>
</dbReference>
<evidence type="ECO:0000256" key="2">
    <source>
        <dbReference type="ARBA" id="ARBA00022553"/>
    </source>
</evidence>
<dbReference type="InterPro" id="IPR042099">
    <property type="entry name" value="ANL_N_sf"/>
</dbReference>
<dbReference type="NCBIfam" id="TIGR01733">
    <property type="entry name" value="AA-adenyl-dom"/>
    <property type="match status" value="1"/>
</dbReference>
<proteinExistence type="predicted"/>
<name>A0ABN2W166_9ACTN</name>
<evidence type="ECO:0000313" key="5">
    <source>
        <dbReference type="EMBL" id="GAA2079772.1"/>
    </source>
</evidence>
<accession>A0ABN2W166</accession>
<feature type="compositionally biased region" description="Low complexity" evidence="3">
    <location>
        <begin position="13"/>
        <end position="28"/>
    </location>
</feature>
<dbReference type="SUPFAM" id="SSF56801">
    <property type="entry name" value="Acetyl-CoA synthetase-like"/>
    <property type="match status" value="1"/>
</dbReference>
<sequence length="641" mass="66776">MNDSAVLHAQTPQTSQTSAPASGSATPSVAHTAPHPGAQDGDVLDRYARWVRETPAAPAVEDGELTWSYGEIDAHASRTADALRPHVRPGDVVAVCLDRSAALVATALAVARLGAVYLPLGPRPGARRLAVVTERLGVRCLVGDPALLPADDGREHLPLPLPEGGANAAPRAVAALGARTEESGAALPDGTHYVVLTSGSTGEPKAVAVGGASLAALTAWYGAYVGAGPGERHSLLVGVAFDPHLKELWTALTTGAALSVPPEEVRWDPEALTDWWRAAGVTAAVLPTPLAELVLARPWPALPALRHLTVGGDRLRAWPGADVTARVHNAYGPAEATVMTTVHALDARAEDTDGKDPGAGDTAQPPPIGAPVGGALVCVTDDEGRAVPRGEPGELRIGGGLLALGYADAELTARRFVTPPPGVTGTDRVYRTGDRVRMREDGVLEFLGRLDSQVKISGVRVELAEVEAAFERDPRVRRTTVAARESASGKALVAFVEAEGTAVDVAELLSGVREWLPEQAVPAVVRFVDTFPLDANGKVDRTALLAAEETAAHAPAAEEEADGTEGLVLAVCRELLETPALALDDNFMESGGTSLLAARLLAVLEERCGVRLRAPELLRQPDLRALAALVDKKHAQQGGKS</sequence>
<dbReference type="InterPro" id="IPR020806">
    <property type="entry name" value="PKS_PP-bd"/>
</dbReference>
<feature type="domain" description="Carrier" evidence="4">
    <location>
        <begin position="559"/>
        <end position="634"/>
    </location>
</feature>
<feature type="region of interest" description="Disordered" evidence="3">
    <location>
        <begin position="350"/>
        <end position="371"/>
    </location>
</feature>
<evidence type="ECO:0000256" key="1">
    <source>
        <dbReference type="ARBA" id="ARBA00022450"/>
    </source>
</evidence>
<keyword evidence="2" id="KW-0597">Phosphoprotein</keyword>
<keyword evidence="1" id="KW-0596">Phosphopantetheine</keyword>
<dbReference type="InterPro" id="IPR025110">
    <property type="entry name" value="AMP-bd_C"/>
</dbReference>
<dbReference type="CDD" id="cd05930">
    <property type="entry name" value="A_NRPS"/>
    <property type="match status" value="1"/>
</dbReference>
<evidence type="ECO:0000313" key="6">
    <source>
        <dbReference type="Proteomes" id="UP001500016"/>
    </source>
</evidence>
<dbReference type="SUPFAM" id="SSF47336">
    <property type="entry name" value="ACP-like"/>
    <property type="match status" value="1"/>
</dbReference>
<dbReference type="Pfam" id="PF13193">
    <property type="entry name" value="AMP-binding_C"/>
    <property type="match status" value="1"/>
</dbReference>
<evidence type="ECO:0000259" key="4">
    <source>
        <dbReference type="PROSITE" id="PS50075"/>
    </source>
</evidence>
<dbReference type="Gene3D" id="1.10.1200.10">
    <property type="entry name" value="ACP-like"/>
    <property type="match status" value="1"/>
</dbReference>
<feature type="region of interest" description="Disordered" evidence="3">
    <location>
        <begin position="1"/>
        <end position="41"/>
    </location>
</feature>
<dbReference type="SMART" id="SM00823">
    <property type="entry name" value="PKS_PP"/>
    <property type="match status" value="1"/>
</dbReference>
<dbReference type="PANTHER" id="PTHR45527">
    <property type="entry name" value="NONRIBOSOMAL PEPTIDE SYNTHETASE"/>
    <property type="match status" value="1"/>
</dbReference>
<dbReference type="PROSITE" id="PS50075">
    <property type="entry name" value="CARRIER"/>
    <property type="match status" value="1"/>
</dbReference>
<dbReference type="EMBL" id="BAAAPE010000009">
    <property type="protein sequence ID" value="GAA2079772.1"/>
    <property type="molecule type" value="Genomic_DNA"/>
</dbReference>
<dbReference type="PROSITE" id="PS00455">
    <property type="entry name" value="AMP_BINDING"/>
    <property type="match status" value="1"/>
</dbReference>
<dbReference type="InterPro" id="IPR009081">
    <property type="entry name" value="PP-bd_ACP"/>
</dbReference>
<dbReference type="InterPro" id="IPR036736">
    <property type="entry name" value="ACP-like_sf"/>
</dbReference>
<comment type="caution">
    <text evidence="5">The sequence shown here is derived from an EMBL/GenBank/DDBJ whole genome shotgun (WGS) entry which is preliminary data.</text>
</comment>
<reference evidence="5 6" key="1">
    <citation type="journal article" date="2019" name="Int. J. Syst. Evol. Microbiol.">
        <title>The Global Catalogue of Microorganisms (GCM) 10K type strain sequencing project: providing services to taxonomists for standard genome sequencing and annotation.</title>
        <authorList>
            <consortium name="The Broad Institute Genomics Platform"/>
            <consortium name="The Broad Institute Genome Sequencing Center for Infectious Disease"/>
            <person name="Wu L."/>
            <person name="Ma J."/>
        </authorList>
    </citation>
    <scope>NUCLEOTIDE SEQUENCE [LARGE SCALE GENOMIC DNA]</scope>
    <source>
        <strain evidence="5 6">JCM 15478</strain>
    </source>
</reference>
<dbReference type="PANTHER" id="PTHR45527:SF1">
    <property type="entry name" value="FATTY ACID SYNTHASE"/>
    <property type="match status" value="1"/>
</dbReference>
<dbReference type="Gene3D" id="3.30.300.30">
    <property type="match status" value="1"/>
</dbReference>
<dbReference type="InterPro" id="IPR045851">
    <property type="entry name" value="AMP-bd_C_sf"/>
</dbReference>
<dbReference type="Proteomes" id="UP001500016">
    <property type="component" value="Unassembled WGS sequence"/>
</dbReference>
<dbReference type="Pfam" id="PF00550">
    <property type="entry name" value="PP-binding"/>
    <property type="match status" value="1"/>
</dbReference>
<dbReference type="Pfam" id="PF00501">
    <property type="entry name" value="AMP-binding"/>
    <property type="match status" value="1"/>
</dbReference>
<dbReference type="InterPro" id="IPR000873">
    <property type="entry name" value="AMP-dep_synth/lig_dom"/>
</dbReference>